<keyword evidence="5" id="KW-0186">Copper</keyword>
<dbReference type="PANTHER" id="PTHR11709">
    <property type="entry name" value="MULTI-COPPER OXIDASE"/>
    <property type="match status" value="1"/>
</dbReference>
<proteinExistence type="inferred from homology"/>
<dbReference type="InterPro" id="IPR002355">
    <property type="entry name" value="Cu_oxidase_Cu_BS"/>
</dbReference>
<dbReference type="GO" id="GO:0005507">
    <property type="term" value="F:copper ion binding"/>
    <property type="evidence" value="ECO:0007669"/>
    <property type="project" value="InterPro"/>
</dbReference>
<dbReference type="CDD" id="cd13850">
    <property type="entry name" value="CuRO_1_Abr2_like"/>
    <property type="match status" value="1"/>
</dbReference>
<keyword evidence="4" id="KW-0560">Oxidoreductase</keyword>
<name>A0A4T0M0Z1_9BASI</name>
<dbReference type="AlphaFoldDB" id="A0A4T0M0Z1"/>
<evidence type="ECO:0000256" key="4">
    <source>
        <dbReference type="ARBA" id="ARBA00023002"/>
    </source>
</evidence>
<evidence type="ECO:0000259" key="8">
    <source>
        <dbReference type="Pfam" id="PF00394"/>
    </source>
</evidence>
<dbReference type="Pfam" id="PF07732">
    <property type="entry name" value="Cu-oxidase_3"/>
    <property type="match status" value="1"/>
</dbReference>
<evidence type="ECO:0000256" key="7">
    <source>
        <dbReference type="SAM" id="SignalP"/>
    </source>
</evidence>
<dbReference type="InterPro" id="IPR001117">
    <property type="entry name" value="Cu-oxidase_2nd"/>
</dbReference>
<evidence type="ECO:0000256" key="5">
    <source>
        <dbReference type="ARBA" id="ARBA00023008"/>
    </source>
</evidence>
<feature type="domain" description="Plastocyanin-like" evidence="10">
    <location>
        <begin position="42"/>
        <end position="160"/>
    </location>
</feature>
<dbReference type="Gene3D" id="2.60.40.420">
    <property type="entry name" value="Cupredoxins - blue copper proteins"/>
    <property type="match status" value="3"/>
</dbReference>
<protein>
    <submittedName>
        <fullName evidence="11">Cupredoxin</fullName>
    </submittedName>
</protein>
<evidence type="ECO:0000256" key="3">
    <source>
        <dbReference type="ARBA" id="ARBA00022729"/>
    </source>
</evidence>
<dbReference type="GO" id="GO:0016491">
    <property type="term" value="F:oxidoreductase activity"/>
    <property type="evidence" value="ECO:0007669"/>
    <property type="project" value="UniProtKB-KW"/>
</dbReference>
<evidence type="ECO:0000313" key="11">
    <source>
        <dbReference type="EMBL" id="TIB76137.1"/>
    </source>
</evidence>
<dbReference type="CDD" id="cd13898">
    <property type="entry name" value="CuRO_3_Abr2_like"/>
    <property type="match status" value="1"/>
</dbReference>
<evidence type="ECO:0000259" key="9">
    <source>
        <dbReference type="Pfam" id="PF07731"/>
    </source>
</evidence>
<feature type="domain" description="Plastocyanin-like" evidence="9">
    <location>
        <begin position="479"/>
        <end position="610"/>
    </location>
</feature>
<organism evidence="11 12">
    <name type="scientific">Wallemia mellicola</name>
    <dbReference type="NCBI Taxonomy" id="1708541"/>
    <lineage>
        <taxon>Eukaryota</taxon>
        <taxon>Fungi</taxon>
        <taxon>Dikarya</taxon>
        <taxon>Basidiomycota</taxon>
        <taxon>Wallemiomycotina</taxon>
        <taxon>Wallemiomycetes</taxon>
        <taxon>Wallemiales</taxon>
        <taxon>Wallemiaceae</taxon>
        <taxon>Wallemia</taxon>
    </lineage>
</organism>
<comment type="caution">
    <text evidence="11">The sequence shown here is derived from an EMBL/GenBank/DDBJ whole genome shotgun (WGS) entry which is preliminary data.</text>
</comment>
<accession>A0A4T0M0Z1</accession>
<dbReference type="InterPro" id="IPR045087">
    <property type="entry name" value="Cu-oxidase_fam"/>
</dbReference>
<evidence type="ECO:0000259" key="10">
    <source>
        <dbReference type="Pfam" id="PF07732"/>
    </source>
</evidence>
<keyword evidence="2" id="KW-0479">Metal-binding</keyword>
<dbReference type="InterPro" id="IPR011707">
    <property type="entry name" value="Cu-oxidase-like_N"/>
</dbReference>
<sequence>MLLKGALLALFNKEVLAGVLDDLIGNSHQDISSYNHKFTLNVTEVLTTLDGGKLRNMFAINGKPFYGAQPLVVDEDDVVEIEYINNASSNTTLHAHGIVQQGTLYSDGVPGVSQIPIQPGQNFTYKWKASDQYGLYWLHSHYKDVYQDGQALPLYIRPKNGREKPFNLLTKDDTELASLENQDKDPQIIMISEYASINGTHEIDLSESWNSELLCYDSILINSSGRKNCPSMDKLKSYADENMNALIASDFVTAKGCPDVVKSTPAVSDDTILDPDLWYNCEETNTDVPKFEFDYVQGSDGEQWGVFHMVSASSKWSYIVSIDEHPVYLYSQDGNYHKPMQADAFELVIGESIGIGFKLHTPGEYTMRISNLDMPQILGTHAIIRYGMEGDAKYEVQYEKEEGLPALPKSKPTINYGGGIIDKDATFVQSTHLKNFDAPDVPLKNMAADKTLIMTIQYDGTLYWGLSDNGTEVQRYDMSKMDADTPALFNLERYINSASSTAHYHAHSVVDVVFIVNGTSPQPPHPMHFHGLHRFLLAVGTGPWDYSDVGEFDEKNPGVINWDDPAYLHTFNTAPSTPDAPSYLVTRFHAGAAEPTLLHCHVGSHKAQGMEYLLIAEGEQQDIPDYYRMKVNQ</sequence>
<keyword evidence="6" id="KW-0325">Glycoprotein</keyword>
<feature type="chain" id="PRO_5020985244" evidence="7">
    <location>
        <begin position="18"/>
        <end position="633"/>
    </location>
</feature>
<dbReference type="InterPro" id="IPR008972">
    <property type="entry name" value="Cupredoxin"/>
</dbReference>
<dbReference type="SUPFAM" id="SSF49503">
    <property type="entry name" value="Cupredoxins"/>
    <property type="match status" value="3"/>
</dbReference>
<evidence type="ECO:0000256" key="6">
    <source>
        <dbReference type="ARBA" id="ARBA00023180"/>
    </source>
</evidence>
<evidence type="ECO:0000313" key="12">
    <source>
        <dbReference type="Proteomes" id="UP000310685"/>
    </source>
</evidence>
<keyword evidence="3 7" id="KW-0732">Signal</keyword>
<feature type="domain" description="Plastocyanin-like" evidence="8">
    <location>
        <begin position="241"/>
        <end position="387"/>
    </location>
</feature>
<dbReference type="PANTHER" id="PTHR11709:SF488">
    <property type="entry name" value="LACCASE-RELATED"/>
    <property type="match status" value="1"/>
</dbReference>
<evidence type="ECO:0000256" key="1">
    <source>
        <dbReference type="ARBA" id="ARBA00010609"/>
    </source>
</evidence>
<dbReference type="Pfam" id="PF00394">
    <property type="entry name" value="Cu-oxidase"/>
    <property type="match status" value="1"/>
</dbReference>
<dbReference type="InterPro" id="IPR011706">
    <property type="entry name" value="Cu-oxidase_C"/>
</dbReference>
<reference evidence="11 12" key="1">
    <citation type="submission" date="2019-03" db="EMBL/GenBank/DDBJ databases">
        <title>Sequencing 25 genomes of Wallemia mellicola.</title>
        <authorList>
            <person name="Gostincar C."/>
        </authorList>
    </citation>
    <scope>NUCLEOTIDE SEQUENCE [LARGE SCALE GENOMIC DNA]</scope>
    <source>
        <strain evidence="11 12">EXF-6152</strain>
    </source>
</reference>
<comment type="similarity">
    <text evidence="1">Belongs to the multicopper oxidase family.</text>
</comment>
<dbReference type="Proteomes" id="UP000310685">
    <property type="component" value="Unassembled WGS sequence"/>
</dbReference>
<dbReference type="PROSITE" id="PS00080">
    <property type="entry name" value="MULTICOPPER_OXIDASE2"/>
    <property type="match status" value="1"/>
</dbReference>
<gene>
    <name evidence="11" type="ORF">E3Q22_03702</name>
</gene>
<dbReference type="Pfam" id="PF07731">
    <property type="entry name" value="Cu-oxidase_2"/>
    <property type="match status" value="1"/>
</dbReference>
<feature type="signal peptide" evidence="7">
    <location>
        <begin position="1"/>
        <end position="17"/>
    </location>
</feature>
<evidence type="ECO:0000256" key="2">
    <source>
        <dbReference type="ARBA" id="ARBA00022723"/>
    </source>
</evidence>
<dbReference type="EMBL" id="SPRC01000051">
    <property type="protein sequence ID" value="TIB76137.1"/>
    <property type="molecule type" value="Genomic_DNA"/>
</dbReference>